<evidence type="ECO:0000313" key="4">
    <source>
        <dbReference type="EMBL" id="CEJ74289.1"/>
    </source>
</evidence>
<dbReference type="InterPro" id="IPR003646">
    <property type="entry name" value="SH3-like_bac-type"/>
</dbReference>
<dbReference type="InterPro" id="IPR050695">
    <property type="entry name" value="N-acetylmuramoyl_amidase_3"/>
</dbReference>
<organism evidence="4 5">
    <name type="scientific">Paraclostridium sordellii</name>
    <name type="common">Clostridium sordellii</name>
    <dbReference type="NCBI Taxonomy" id="1505"/>
    <lineage>
        <taxon>Bacteria</taxon>
        <taxon>Bacillati</taxon>
        <taxon>Bacillota</taxon>
        <taxon>Clostridia</taxon>
        <taxon>Peptostreptococcales</taxon>
        <taxon>Peptostreptococcaceae</taxon>
        <taxon>Paraclostridium</taxon>
    </lineage>
</organism>
<feature type="domain" description="SH3b" evidence="3">
    <location>
        <begin position="330"/>
        <end position="390"/>
    </location>
</feature>
<evidence type="ECO:0000259" key="3">
    <source>
        <dbReference type="PROSITE" id="PS51781"/>
    </source>
</evidence>
<keyword evidence="5" id="KW-1185">Reference proteome</keyword>
<accession>A0ABM9RQI4</accession>
<dbReference type="CDD" id="cd02696">
    <property type="entry name" value="MurNAc-LAA"/>
    <property type="match status" value="1"/>
</dbReference>
<dbReference type="RefSeq" id="WP_280136260.1">
    <property type="nucleotide sequence ID" value="NZ_LN679998.1"/>
</dbReference>
<keyword evidence="2" id="KW-0961">Cell wall biogenesis/degradation</keyword>
<dbReference type="SMART" id="SM00287">
    <property type="entry name" value="SH3b"/>
    <property type="match status" value="1"/>
</dbReference>
<dbReference type="Proteomes" id="UP000032811">
    <property type="component" value="Chromosome 1"/>
</dbReference>
<keyword evidence="1" id="KW-0378">Hydrolase</keyword>
<dbReference type="Pfam" id="PF01520">
    <property type="entry name" value="Amidase_3"/>
    <property type="match status" value="1"/>
</dbReference>
<dbReference type="InterPro" id="IPR002508">
    <property type="entry name" value="MurNAc-LAA_cat"/>
</dbReference>
<evidence type="ECO:0000313" key="5">
    <source>
        <dbReference type="Proteomes" id="UP000032811"/>
    </source>
</evidence>
<dbReference type="Gene3D" id="2.30.30.40">
    <property type="entry name" value="SH3 Domains"/>
    <property type="match status" value="1"/>
</dbReference>
<dbReference type="Gene3D" id="3.40.630.40">
    <property type="entry name" value="Zn-dependent exopeptidases"/>
    <property type="match status" value="1"/>
</dbReference>
<protein>
    <recommendedName>
        <fullName evidence="3">SH3b domain-containing protein</fullName>
    </recommendedName>
</protein>
<dbReference type="Pfam" id="PF08239">
    <property type="entry name" value="SH3_3"/>
    <property type="match status" value="1"/>
</dbReference>
<dbReference type="GeneID" id="97539352"/>
<reference evidence="4 5" key="1">
    <citation type="submission" date="2014-11" db="EMBL/GenBank/DDBJ databases">
        <authorList>
            <person name="Aslett M.A."/>
            <person name="De Silva N."/>
        </authorList>
    </citation>
    <scope>NUCLEOTIDE SEQUENCE [LARGE SCALE GENOMIC DNA]</scope>
    <source>
        <strain evidence="4 5">ATCC9714</strain>
    </source>
</reference>
<dbReference type="SMART" id="SM00646">
    <property type="entry name" value="Ami_3"/>
    <property type="match status" value="1"/>
</dbReference>
<dbReference type="PROSITE" id="PS51781">
    <property type="entry name" value="SH3B"/>
    <property type="match status" value="1"/>
</dbReference>
<evidence type="ECO:0000256" key="1">
    <source>
        <dbReference type="ARBA" id="ARBA00022801"/>
    </source>
</evidence>
<evidence type="ECO:0000256" key="2">
    <source>
        <dbReference type="ARBA" id="ARBA00023316"/>
    </source>
</evidence>
<dbReference type="PANTHER" id="PTHR30404">
    <property type="entry name" value="N-ACETYLMURAMOYL-L-ALANINE AMIDASE"/>
    <property type="match status" value="1"/>
</dbReference>
<dbReference type="SUPFAM" id="SSF53187">
    <property type="entry name" value="Zn-dependent exopeptidases"/>
    <property type="match status" value="1"/>
</dbReference>
<dbReference type="PANTHER" id="PTHR30404:SF0">
    <property type="entry name" value="N-ACETYLMURAMOYL-L-ALANINE AMIDASE AMIC"/>
    <property type="match status" value="1"/>
</dbReference>
<feature type="non-terminal residue" evidence="4">
    <location>
        <position position="390"/>
    </location>
</feature>
<gene>
    <name evidence="4" type="ORF">ATCC9714_21771</name>
</gene>
<dbReference type="EMBL" id="LN679998">
    <property type="protein sequence ID" value="CEJ74289.1"/>
    <property type="molecule type" value="Genomic_DNA"/>
</dbReference>
<proteinExistence type="predicted"/>
<sequence>MSKRIDKFTKYIAAFGIISAATVVNVVPVSASPKDEAEFSTVMDKYKSEDVVVEDGVSLRKGETLDLSANPNWETSDNETVSIENGVVKPIGYGTVYLSQKIDGKVHVIEVYVPSETRGYNFAAMPKSNRNCYKVFIDPGHGGQDSGAVGNGNYEDELNLAVAKKVEQKLRSKGIEVKMSRYSDEFISLSDRAKMANQYAPDVFISIHQNSSDSMSANGTETYYHTRKGEYSHYAQNIQSSAINETGSRNRGIKSANFAVLRETNMPSALFESGFITNPTESANLANPNYQEKLADGIANGIERYLKDNIHTDGSGGEVINPDGDNQNSVNTGTITADRLNIRSGYGTNYSVIGTLTNGSKVEIVESQNGWYKIKYNGGYGYVSGDYVKV</sequence>
<name>A0ABM9RQI4_PARSO</name>